<gene>
    <name evidence="9" type="ORF">GMD78_06345</name>
</gene>
<feature type="transmembrane region" description="Helical" evidence="8">
    <location>
        <begin position="45"/>
        <end position="63"/>
    </location>
</feature>
<feature type="transmembrane region" description="Helical" evidence="8">
    <location>
        <begin position="16"/>
        <end position="33"/>
    </location>
</feature>
<keyword evidence="7 8" id="KW-0472">Membrane</keyword>
<organism evidence="9 10">
    <name type="scientific">Ornithinibacillus caprae</name>
    <dbReference type="NCBI Taxonomy" id="2678566"/>
    <lineage>
        <taxon>Bacteria</taxon>
        <taxon>Bacillati</taxon>
        <taxon>Bacillota</taxon>
        <taxon>Bacilli</taxon>
        <taxon>Bacillales</taxon>
        <taxon>Bacillaceae</taxon>
        <taxon>Ornithinibacillus</taxon>
    </lineage>
</organism>
<evidence type="ECO:0000256" key="4">
    <source>
        <dbReference type="ARBA" id="ARBA00022544"/>
    </source>
</evidence>
<feature type="transmembrane region" description="Helical" evidence="8">
    <location>
        <begin position="342"/>
        <end position="361"/>
    </location>
</feature>
<evidence type="ECO:0000313" key="9">
    <source>
        <dbReference type="EMBL" id="MUK88018.1"/>
    </source>
</evidence>
<dbReference type="Proteomes" id="UP000469125">
    <property type="component" value="Unassembled WGS sequence"/>
</dbReference>
<evidence type="ECO:0000256" key="1">
    <source>
        <dbReference type="ARBA" id="ARBA00004141"/>
    </source>
</evidence>
<comment type="caution">
    <text evidence="9">The sequence shown here is derived from an EMBL/GenBank/DDBJ whole genome shotgun (WGS) entry which is preliminary data.</text>
</comment>
<dbReference type="PANTHER" id="PTHR34975:SF2">
    <property type="entry name" value="SPORE GERMINATION PROTEIN A2"/>
    <property type="match status" value="1"/>
</dbReference>
<feature type="transmembrane region" description="Helical" evidence="8">
    <location>
        <begin position="223"/>
        <end position="245"/>
    </location>
</feature>
<keyword evidence="5 8" id="KW-0812">Transmembrane</keyword>
<feature type="transmembrane region" description="Helical" evidence="8">
    <location>
        <begin position="117"/>
        <end position="139"/>
    </location>
</feature>
<accession>A0A6N8FL47</accession>
<feature type="transmembrane region" description="Helical" evidence="8">
    <location>
        <begin position="151"/>
        <end position="172"/>
    </location>
</feature>
<keyword evidence="6 8" id="KW-1133">Transmembrane helix</keyword>
<evidence type="ECO:0000313" key="10">
    <source>
        <dbReference type="Proteomes" id="UP000469125"/>
    </source>
</evidence>
<proteinExistence type="inferred from homology"/>
<feature type="transmembrane region" description="Helical" evidence="8">
    <location>
        <begin position="192"/>
        <end position="211"/>
    </location>
</feature>
<evidence type="ECO:0000256" key="8">
    <source>
        <dbReference type="SAM" id="Phobius"/>
    </source>
</evidence>
<dbReference type="EMBL" id="WOCA01000003">
    <property type="protein sequence ID" value="MUK88018.1"/>
    <property type="molecule type" value="Genomic_DNA"/>
</dbReference>
<dbReference type="AlphaFoldDB" id="A0A6N8FL47"/>
<evidence type="ECO:0000256" key="5">
    <source>
        <dbReference type="ARBA" id="ARBA00022692"/>
    </source>
</evidence>
<keyword evidence="4" id="KW-0309">Germination</keyword>
<dbReference type="GO" id="GO:0009847">
    <property type="term" value="P:spore germination"/>
    <property type="evidence" value="ECO:0007669"/>
    <property type="project" value="InterPro"/>
</dbReference>
<reference evidence="9 10" key="1">
    <citation type="submission" date="2019-11" db="EMBL/GenBank/DDBJ databases">
        <authorList>
            <person name="Li X."/>
        </authorList>
    </citation>
    <scope>NUCLEOTIDE SEQUENCE [LARGE SCALE GENOMIC DNA]</scope>
    <source>
        <strain evidence="9 10">L9</strain>
    </source>
</reference>
<keyword evidence="10" id="KW-1185">Reference proteome</keyword>
<dbReference type="InterPro" id="IPR004761">
    <property type="entry name" value="Spore_GerAB"/>
</dbReference>
<keyword evidence="3" id="KW-0813">Transport</keyword>
<feature type="transmembrane region" description="Helical" evidence="8">
    <location>
        <begin position="276"/>
        <end position="300"/>
    </location>
</feature>
<dbReference type="Gene3D" id="1.20.1740.10">
    <property type="entry name" value="Amino acid/polyamine transporter I"/>
    <property type="match status" value="1"/>
</dbReference>
<dbReference type="GO" id="GO:0016020">
    <property type="term" value="C:membrane"/>
    <property type="evidence" value="ECO:0007669"/>
    <property type="project" value="UniProtKB-SubCell"/>
</dbReference>
<evidence type="ECO:0000256" key="7">
    <source>
        <dbReference type="ARBA" id="ARBA00023136"/>
    </source>
</evidence>
<evidence type="ECO:0000256" key="2">
    <source>
        <dbReference type="ARBA" id="ARBA00007998"/>
    </source>
</evidence>
<dbReference type="PANTHER" id="PTHR34975">
    <property type="entry name" value="SPORE GERMINATION PROTEIN A2"/>
    <property type="match status" value="1"/>
</dbReference>
<dbReference type="NCBIfam" id="TIGR00912">
    <property type="entry name" value="2A0309"/>
    <property type="match status" value="1"/>
</dbReference>
<sequence length="369" mass="40486">MSTFKYGDEKITSREIMIAIPSMIIAVGILTFPRHLAELTVASDGWISIIIGGLIAILLTWLVAKIASNFPNQSFLSYASTLATRPVAIVLTCFYVIQGILITAFEVRAITDISHQFLFNETPVEIVGLTFLLVVVYAVSGTRAGLFRLNAMFLPIIFFTTLLLIIFSIAFMKGSNLLPVLKTDLQGHLQGTMKSTLSYTGIGILFFYISLVKNPKKAPSRAAFGMGLVVVVYSAIYLTTIAVFGETATANIRFPLIELSKTIEIPGGFFERLESIFFVIWIMAIFTTTAMALDIAVMALNSIFPNANKLKIIFLLSPIVFFISVLPQDFMDLGTFGDYVSYTGWGLTGTTAILLGILYKVKGAKKRGK</sequence>
<dbReference type="Pfam" id="PF03845">
    <property type="entry name" value="Spore_permease"/>
    <property type="match status" value="1"/>
</dbReference>
<feature type="transmembrane region" description="Helical" evidence="8">
    <location>
        <begin position="312"/>
        <end position="330"/>
    </location>
</feature>
<comment type="similarity">
    <text evidence="2">Belongs to the amino acid-polyamine-organocation (APC) superfamily. Spore germination protein (SGP) (TC 2.A.3.9) family.</text>
</comment>
<evidence type="ECO:0000256" key="3">
    <source>
        <dbReference type="ARBA" id="ARBA00022448"/>
    </source>
</evidence>
<protein>
    <submittedName>
        <fullName evidence="9">Endospore germination permease</fullName>
    </submittedName>
</protein>
<name>A0A6N8FL47_9BACI</name>
<evidence type="ECO:0000256" key="6">
    <source>
        <dbReference type="ARBA" id="ARBA00022989"/>
    </source>
</evidence>
<dbReference type="RefSeq" id="WP_155668004.1">
    <property type="nucleotide sequence ID" value="NZ_WOCA01000003.1"/>
</dbReference>
<comment type="subcellular location">
    <subcellularLocation>
        <location evidence="1">Membrane</location>
        <topology evidence="1">Multi-pass membrane protein</topology>
    </subcellularLocation>
</comment>